<dbReference type="EMBL" id="BMAT01010900">
    <property type="protein sequence ID" value="GFR63086.1"/>
    <property type="molecule type" value="Genomic_DNA"/>
</dbReference>
<dbReference type="InterPro" id="IPR000917">
    <property type="entry name" value="Sulfatase_N"/>
</dbReference>
<dbReference type="PANTHER" id="PTHR10342">
    <property type="entry name" value="ARYLSULFATASE"/>
    <property type="match status" value="1"/>
</dbReference>
<protein>
    <submittedName>
        <fullName evidence="7">Arylsulfatase B</fullName>
    </submittedName>
</protein>
<evidence type="ECO:0000313" key="7">
    <source>
        <dbReference type="EMBL" id="GFR63086.1"/>
    </source>
</evidence>
<keyword evidence="3" id="KW-0479">Metal-binding</keyword>
<evidence type="ECO:0000259" key="6">
    <source>
        <dbReference type="Pfam" id="PF00884"/>
    </source>
</evidence>
<dbReference type="Proteomes" id="UP000762676">
    <property type="component" value="Unassembled WGS sequence"/>
</dbReference>
<evidence type="ECO:0000313" key="8">
    <source>
        <dbReference type="Proteomes" id="UP000762676"/>
    </source>
</evidence>
<feature type="domain" description="Sulfatase N-terminal" evidence="6">
    <location>
        <begin position="2"/>
        <end position="97"/>
    </location>
</feature>
<dbReference type="Gene3D" id="3.30.1120.10">
    <property type="match status" value="1"/>
</dbReference>
<dbReference type="Pfam" id="PF00884">
    <property type="entry name" value="Sulfatase"/>
    <property type="match status" value="1"/>
</dbReference>
<evidence type="ECO:0000256" key="3">
    <source>
        <dbReference type="ARBA" id="ARBA00022723"/>
    </source>
</evidence>
<dbReference type="GO" id="GO:0008484">
    <property type="term" value="F:sulfuric ester hydrolase activity"/>
    <property type="evidence" value="ECO:0007669"/>
    <property type="project" value="InterPro"/>
</dbReference>
<gene>
    <name evidence="7" type="ORF">ElyMa_005474700</name>
</gene>
<proteinExistence type="inferred from homology"/>
<accession>A0AAV4ERC4</accession>
<keyword evidence="5" id="KW-0325">Glycoprotein</keyword>
<dbReference type="SUPFAM" id="SSF53649">
    <property type="entry name" value="Alkaline phosphatase-like"/>
    <property type="match status" value="1"/>
</dbReference>
<organism evidence="7 8">
    <name type="scientific">Elysia marginata</name>
    <dbReference type="NCBI Taxonomy" id="1093978"/>
    <lineage>
        <taxon>Eukaryota</taxon>
        <taxon>Metazoa</taxon>
        <taxon>Spiralia</taxon>
        <taxon>Lophotrochozoa</taxon>
        <taxon>Mollusca</taxon>
        <taxon>Gastropoda</taxon>
        <taxon>Heterobranchia</taxon>
        <taxon>Euthyneura</taxon>
        <taxon>Panpulmonata</taxon>
        <taxon>Sacoglossa</taxon>
        <taxon>Placobranchoidea</taxon>
        <taxon>Plakobranchidae</taxon>
        <taxon>Elysia</taxon>
    </lineage>
</organism>
<dbReference type="PANTHER" id="PTHR10342:SF274">
    <property type="entry name" value="ARYLSULFATASE B"/>
    <property type="match status" value="1"/>
</dbReference>
<dbReference type="GO" id="GO:0046872">
    <property type="term" value="F:metal ion binding"/>
    <property type="evidence" value="ECO:0007669"/>
    <property type="project" value="UniProtKB-KW"/>
</dbReference>
<dbReference type="InterPro" id="IPR047115">
    <property type="entry name" value="ARSB"/>
</dbReference>
<keyword evidence="8" id="KW-1185">Reference proteome</keyword>
<reference evidence="7 8" key="1">
    <citation type="journal article" date="2021" name="Elife">
        <title>Chloroplast acquisition without the gene transfer in kleptoplastic sea slugs, Plakobranchus ocellatus.</title>
        <authorList>
            <person name="Maeda T."/>
            <person name="Takahashi S."/>
            <person name="Yoshida T."/>
            <person name="Shimamura S."/>
            <person name="Takaki Y."/>
            <person name="Nagai Y."/>
            <person name="Toyoda A."/>
            <person name="Suzuki Y."/>
            <person name="Arimoto A."/>
            <person name="Ishii H."/>
            <person name="Satoh N."/>
            <person name="Nishiyama T."/>
            <person name="Hasebe M."/>
            <person name="Maruyama T."/>
            <person name="Minagawa J."/>
            <person name="Obokata J."/>
            <person name="Shigenobu S."/>
        </authorList>
    </citation>
    <scope>NUCLEOTIDE SEQUENCE [LARGE SCALE GENOMIC DNA]</scope>
</reference>
<evidence type="ECO:0000256" key="1">
    <source>
        <dbReference type="ARBA" id="ARBA00001913"/>
    </source>
</evidence>
<name>A0AAV4ERC4_9GAST</name>
<comment type="similarity">
    <text evidence="2">Belongs to the sulfatase family.</text>
</comment>
<evidence type="ECO:0000256" key="4">
    <source>
        <dbReference type="ARBA" id="ARBA00022837"/>
    </source>
</evidence>
<sequence length="272" mass="30071">MVSALDDGVRNVSLALRQTGLWNNTVFVFTTDNGGEVHAGGNNWPLRGAKHTLWEGGVKGIGFVTSPLLSKQQVGRVSTEMMHVSDWYPTVADMVGVKVNSSLGLDGYNQWPMIRDGEPSRRKEILHNIDTLYPQQGEQLLNSTFDTRVRAAIRVGDYKLLCGDPGVGKWWPVPTSDQEELPSVSPIEDFIRSGHPKPEQSAPTAGVKNLWLFNIKKDPTEKNDLSSAMPEVVKRLLDRINAYSATSLPPVYPPSDPACDPKLHGGFWGPWR</sequence>
<evidence type="ECO:0000256" key="5">
    <source>
        <dbReference type="ARBA" id="ARBA00023180"/>
    </source>
</evidence>
<comment type="caution">
    <text evidence="7">The sequence shown here is derived from an EMBL/GenBank/DDBJ whole genome shotgun (WGS) entry which is preliminary data.</text>
</comment>
<comment type="cofactor">
    <cofactor evidence="1">
        <name>Ca(2+)</name>
        <dbReference type="ChEBI" id="CHEBI:29108"/>
    </cofactor>
</comment>
<dbReference type="InterPro" id="IPR017850">
    <property type="entry name" value="Alkaline_phosphatase_core_sf"/>
</dbReference>
<keyword evidence="4" id="KW-0106">Calcium</keyword>
<dbReference type="AlphaFoldDB" id="A0AAV4ERC4"/>
<evidence type="ECO:0000256" key="2">
    <source>
        <dbReference type="ARBA" id="ARBA00008779"/>
    </source>
</evidence>
<dbReference type="Gene3D" id="3.40.720.10">
    <property type="entry name" value="Alkaline Phosphatase, subunit A"/>
    <property type="match status" value="1"/>
</dbReference>